<organism evidence="1">
    <name type="scientific">Fusarium oxysporum f. sp. cepae</name>
    <dbReference type="NCBI Taxonomy" id="396571"/>
    <lineage>
        <taxon>Eukaryota</taxon>
        <taxon>Fungi</taxon>
        <taxon>Dikarya</taxon>
        <taxon>Ascomycota</taxon>
        <taxon>Pezizomycotina</taxon>
        <taxon>Sordariomycetes</taxon>
        <taxon>Hypocreomycetidae</taxon>
        <taxon>Hypocreales</taxon>
        <taxon>Nectriaceae</taxon>
        <taxon>Fusarium</taxon>
        <taxon>Fusarium oxysporum species complex</taxon>
    </lineage>
</organism>
<dbReference type="AlphaFoldDB" id="A0A3L6NGS9"/>
<dbReference type="Proteomes" id="UP000270866">
    <property type="component" value="Chromosome 8"/>
</dbReference>
<reference evidence="1" key="1">
    <citation type="journal article" date="2018" name="Sci. Rep.">
        <title>Characterisation of pathogen-specific regions and novel effector candidates in Fusarium oxysporum f. sp. cepae.</title>
        <authorList>
            <person name="Armitage A.D."/>
            <person name="Taylor A."/>
            <person name="Sobczyk M.K."/>
            <person name="Baxter L."/>
            <person name="Greenfield B.P."/>
            <person name="Bates H.J."/>
            <person name="Wilson F."/>
            <person name="Jackson A.C."/>
            <person name="Ott S."/>
            <person name="Harrison R.J."/>
            <person name="Clarkson J.P."/>
        </authorList>
    </citation>
    <scope>NUCLEOTIDE SEQUENCE [LARGE SCALE GENOMIC DNA]</scope>
    <source>
        <strain evidence="1">FoC_Fus2</strain>
    </source>
</reference>
<name>A0A3L6NGS9_FUSOX</name>
<protein>
    <submittedName>
        <fullName evidence="1">Uncharacterized protein</fullName>
    </submittedName>
</protein>
<evidence type="ECO:0000313" key="1">
    <source>
        <dbReference type="EMBL" id="RKK17101.1"/>
    </source>
</evidence>
<proteinExistence type="predicted"/>
<comment type="caution">
    <text evidence="1">The sequence shown here is derived from an EMBL/GenBank/DDBJ whole genome shotgun (WGS) entry which is preliminary data.</text>
</comment>
<sequence>MANLPRVLVLCHSILSFELHWFYPTMIKTILKSSLHLLSHGLGHSLGFTIKTFSKSSIVDGVDSRHVLPLMTNLSSDKL</sequence>
<accession>A0A3L6NGS9</accession>
<gene>
    <name evidence="1" type="ORF">BFJ65_g10645</name>
</gene>
<dbReference type="EMBL" id="MRCU01000006">
    <property type="protein sequence ID" value="RKK17101.1"/>
    <property type="molecule type" value="Genomic_DNA"/>
</dbReference>